<dbReference type="EMBL" id="QSGO01000027">
    <property type="protein sequence ID" value="RHB30396.1"/>
    <property type="molecule type" value="Genomic_DNA"/>
</dbReference>
<name>A0A413V9Z3_9BACE</name>
<evidence type="ECO:0000313" key="1">
    <source>
        <dbReference type="EMBL" id="RHB30396.1"/>
    </source>
</evidence>
<dbReference type="Proteomes" id="UP000284379">
    <property type="component" value="Unassembled WGS sequence"/>
</dbReference>
<accession>A0A413V9Z3</accession>
<comment type="caution">
    <text evidence="1">The sequence shown here is derived from an EMBL/GenBank/DDBJ whole genome shotgun (WGS) entry which is preliminary data.</text>
</comment>
<sequence length="61" mass="7012">MTNVIRIFICPAGPDIFKKSLISVDKRSFSKKSFFSQLQDNSVINYQNFPNSPFIQISILQ</sequence>
<evidence type="ECO:0000313" key="2">
    <source>
        <dbReference type="Proteomes" id="UP000284379"/>
    </source>
</evidence>
<dbReference type="AlphaFoldDB" id="A0A413V9Z3"/>
<proteinExistence type="predicted"/>
<organism evidence="1 2">
    <name type="scientific">Bacteroides nordii</name>
    <dbReference type="NCBI Taxonomy" id="291645"/>
    <lineage>
        <taxon>Bacteria</taxon>
        <taxon>Pseudomonadati</taxon>
        <taxon>Bacteroidota</taxon>
        <taxon>Bacteroidia</taxon>
        <taxon>Bacteroidales</taxon>
        <taxon>Bacteroidaceae</taxon>
        <taxon>Bacteroides</taxon>
    </lineage>
</organism>
<gene>
    <name evidence="1" type="ORF">DW888_18905</name>
</gene>
<reference evidence="1 2" key="1">
    <citation type="submission" date="2018-08" db="EMBL/GenBank/DDBJ databases">
        <title>A genome reference for cultivated species of the human gut microbiota.</title>
        <authorList>
            <person name="Zou Y."/>
            <person name="Xue W."/>
            <person name="Luo G."/>
        </authorList>
    </citation>
    <scope>NUCLEOTIDE SEQUENCE [LARGE SCALE GENOMIC DNA]</scope>
    <source>
        <strain evidence="1 2">AM40-30BH</strain>
    </source>
</reference>
<protein>
    <submittedName>
        <fullName evidence="1">Uncharacterized protein</fullName>
    </submittedName>
</protein>